<reference evidence="2 3" key="1">
    <citation type="submission" date="2021-08" db="EMBL/GenBank/DDBJ databases">
        <title>Draft Genome Sequence of Phanerochaete sordida strain YK-624.</title>
        <authorList>
            <person name="Mori T."/>
            <person name="Dohra H."/>
            <person name="Suzuki T."/>
            <person name="Kawagishi H."/>
            <person name="Hirai H."/>
        </authorList>
    </citation>
    <scope>NUCLEOTIDE SEQUENCE [LARGE SCALE GENOMIC DNA]</scope>
    <source>
        <strain evidence="2 3">YK-624</strain>
    </source>
</reference>
<proteinExistence type="predicted"/>
<sequence>MLTWPAGHLYSIWRGKRRRKQLKDSRRSRKRSRHPVRRRLSESVFTPSAGPLGASGSPVRQCALHQCQGGIHARRAVSWAVGREAGGKRMGLPFLLLHVQNNAVLRSV</sequence>
<keyword evidence="3" id="KW-1185">Reference proteome</keyword>
<dbReference type="EMBL" id="BPQB01000017">
    <property type="protein sequence ID" value="GJE90559.1"/>
    <property type="molecule type" value="Genomic_DNA"/>
</dbReference>
<evidence type="ECO:0000256" key="1">
    <source>
        <dbReference type="SAM" id="MobiDB-lite"/>
    </source>
</evidence>
<dbReference type="AlphaFoldDB" id="A0A9P3GAZ4"/>
<comment type="caution">
    <text evidence="2">The sequence shown here is derived from an EMBL/GenBank/DDBJ whole genome shotgun (WGS) entry which is preliminary data.</text>
</comment>
<feature type="region of interest" description="Disordered" evidence="1">
    <location>
        <begin position="19"/>
        <end position="57"/>
    </location>
</feature>
<accession>A0A9P3GAZ4</accession>
<dbReference type="Proteomes" id="UP000703269">
    <property type="component" value="Unassembled WGS sequence"/>
</dbReference>
<organism evidence="2 3">
    <name type="scientific">Phanerochaete sordida</name>
    <dbReference type="NCBI Taxonomy" id="48140"/>
    <lineage>
        <taxon>Eukaryota</taxon>
        <taxon>Fungi</taxon>
        <taxon>Dikarya</taxon>
        <taxon>Basidiomycota</taxon>
        <taxon>Agaricomycotina</taxon>
        <taxon>Agaricomycetes</taxon>
        <taxon>Polyporales</taxon>
        <taxon>Phanerochaetaceae</taxon>
        <taxon>Phanerochaete</taxon>
    </lineage>
</organism>
<name>A0A9P3GAZ4_9APHY</name>
<evidence type="ECO:0000313" key="3">
    <source>
        <dbReference type="Proteomes" id="UP000703269"/>
    </source>
</evidence>
<evidence type="ECO:0000313" key="2">
    <source>
        <dbReference type="EMBL" id="GJE90559.1"/>
    </source>
</evidence>
<gene>
    <name evidence="2" type="ORF">PsYK624_067020</name>
</gene>
<feature type="compositionally biased region" description="Basic residues" evidence="1">
    <location>
        <begin position="19"/>
        <end position="38"/>
    </location>
</feature>
<protein>
    <submittedName>
        <fullName evidence="2">Uncharacterized protein</fullName>
    </submittedName>
</protein>